<evidence type="ECO:0000313" key="2">
    <source>
        <dbReference type="Proteomes" id="UP000473571"/>
    </source>
</evidence>
<reference evidence="1 2" key="1">
    <citation type="submission" date="2019-09" db="EMBL/GenBank/DDBJ databases">
        <title>Draft genome sequences of 48 bacterial type strains from the CCUG.</title>
        <authorList>
            <person name="Tunovic T."/>
            <person name="Pineiro-Iglesias B."/>
            <person name="Unosson C."/>
            <person name="Inganas E."/>
            <person name="Ohlen M."/>
            <person name="Cardew S."/>
            <person name="Jensie-Markopoulos S."/>
            <person name="Salva-Serra F."/>
            <person name="Jaen-Luchoro D."/>
            <person name="Karlsson R."/>
            <person name="Svensson-Stadler L."/>
            <person name="Chun J."/>
            <person name="Moore E."/>
        </authorList>
    </citation>
    <scope>NUCLEOTIDE SEQUENCE [LARGE SCALE GENOMIC DNA]</scope>
    <source>
        <strain evidence="1 2">CCUG 65687</strain>
    </source>
</reference>
<name>A0A6L3NN19_9BURK</name>
<dbReference type="Proteomes" id="UP000473571">
    <property type="component" value="Unassembled WGS sequence"/>
</dbReference>
<gene>
    <name evidence="1" type="ORF">F7R13_01465</name>
</gene>
<dbReference type="RefSeq" id="WP_151003047.1">
    <property type="nucleotide sequence ID" value="NZ_CABVPO010000005.1"/>
</dbReference>
<protein>
    <submittedName>
        <fullName evidence="1">Uncharacterized protein</fullName>
    </submittedName>
</protein>
<dbReference type="AlphaFoldDB" id="A0A6L3NN19"/>
<proteinExistence type="predicted"/>
<dbReference type="EMBL" id="VZOL01000006">
    <property type="protein sequence ID" value="KAB0686239.1"/>
    <property type="molecule type" value="Genomic_DNA"/>
</dbReference>
<comment type="caution">
    <text evidence="1">The sequence shown here is derived from an EMBL/GenBank/DDBJ whole genome shotgun (WGS) entry which is preliminary data.</text>
</comment>
<evidence type="ECO:0000313" key="1">
    <source>
        <dbReference type="EMBL" id="KAB0686239.1"/>
    </source>
</evidence>
<accession>A0A6L3NN19</accession>
<sequence length="104" mass="11214">MAELERRTGKDMSRDGRCAIISRPGGTRLVAKREIGAVDLSCVRKSSVFVESFRTCAGVCGIVSKAATATARAEFASAIRHFKNCKGDSRGVSIHQPKCNQVIE</sequence>
<organism evidence="1 2">
    <name type="scientific">Burkholderia territorii</name>
    <dbReference type="NCBI Taxonomy" id="1503055"/>
    <lineage>
        <taxon>Bacteria</taxon>
        <taxon>Pseudomonadati</taxon>
        <taxon>Pseudomonadota</taxon>
        <taxon>Betaproteobacteria</taxon>
        <taxon>Burkholderiales</taxon>
        <taxon>Burkholderiaceae</taxon>
        <taxon>Burkholderia</taxon>
        <taxon>Burkholderia cepacia complex</taxon>
    </lineage>
</organism>